<dbReference type="AlphaFoldDB" id="A0A392V8W6"/>
<organism evidence="1 2">
    <name type="scientific">Trifolium medium</name>
    <dbReference type="NCBI Taxonomy" id="97028"/>
    <lineage>
        <taxon>Eukaryota</taxon>
        <taxon>Viridiplantae</taxon>
        <taxon>Streptophyta</taxon>
        <taxon>Embryophyta</taxon>
        <taxon>Tracheophyta</taxon>
        <taxon>Spermatophyta</taxon>
        <taxon>Magnoliopsida</taxon>
        <taxon>eudicotyledons</taxon>
        <taxon>Gunneridae</taxon>
        <taxon>Pentapetalae</taxon>
        <taxon>rosids</taxon>
        <taxon>fabids</taxon>
        <taxon>Fabales</taxon>
        <taxon>Fabaceae</taxon>
        <taxon>Papilionoideae</taxon>
        <taxon>50 kb inversion clade</taxon>
        <taxon>NPAAA clade</taxon>
        <taxon>Hologalegina</taxon>
        <taxon>IRL clade</taxon>
        <taxon>Trifolieae</taxon>
        <taxon>Trifolium</taxon>
    </lineage>
</organism>
<accession>A0A392V8W6</accession>
<comment type="caution">
    <text evidence="1">The sequence shown here is derived from an EMBL/GenBank/DDBJ whole genome shotgun (WGS) entry which is preliminary data.</text>
</comment>
<protein>
    <submittedName>
        <fullName evidence="1">Uncharacterized protein</fullName>
    </submittedName>
</protein>
<dbReference type="Proteomes" id="UP000265520">
    <property type="component" value="Unassembled WGS sequence"/>
</dbReference>
<evidence type="ECO:0000313" key="1">
    <source>
        <dbReference type="EMBL" id="MCI84746.1"/>
    </source>
</evidence>
<keyword evidence="2" id="KW-1185">Reference proteome</keyword>
<dbReference type="EMBL" id="LXQA011098485">
    <property type="protein sequence ID" value="MCI84746.1"/>
    <property type="molecule type" value="Genomic_DNA"/>
</dbReference>
<sequence length="28" mass="3140">MWPLRNGGADRDVKWKSLLGNGADVVRQ</sequence>
<name>A0A392V8W6_9FABA</name>
<evidence type="ECO:0000313" key="2">
    <source>
        <dbReference type="Proteomes" id="UP000265520"/>
    </source>
</evidence>
<reference evidence="1 2" key="1">
    <citation type="journal article" date="2018" name="Front. Plant Sci.">
        <title>Red Clover (Trifolium pratense) and Zigzag Clover (T. medium) - A Picture of Genomic Similarities and Differences.</title>
        <authorList>
            <person name="Dluhosova J."/>
            <person name="Istvanek J."/>
            <person name="Nedelnik J."/>
            <person name="Repkova J."/>
        </authorList>
    </citation>
    <scope>NUCLEOTIDE SEQUENCE [LARGE SCALE GENOMIC DNA]</scope>
    <source>
        <strain evidence="2">cv. 10/8</strain>
        <tissue evidence="1">Leaf</tissue>
    </source>
</reference>
<feature type="non-terminal residue" evidence="1">
    <location>
        <position position="28"/>
    </location>
</feature>
<proteinExistence type="predicted"/>